<protein>
    <submittedName>
        <fullName evidence="1">Uncharacterized protein</fullName>
    </submittedName>
</protein>
<sequence length="223" mass="26652">MDYNEYLIDDTSIDIITYRQKMFNESTPTNTKINTKFPDILRIYPFNIPNFDFMDKKKNMAVYTKTPEEYWNKSFDHFDQISKIYNDLYTGSYKPYISQICNGKAGDKICEQIHNIYTLIDVYLSLYINDDGKIRDLIKIFIDFSDNGKKISARFSIYISVYINKFYLHTGSYDKFVDTVYQKIKEFIAEPNSNLYFIDSELDNYLKYLDEIISKKKNNITYY</sequence>
<proteinExistence type="predicted"/>
<accession>A0A3Q8U8I3</accession>
<gene>
    <name evidence="1" type="ORF">Mb0787</name>
</gene>
<organism evidence="1">
    <name type="scientific">Megavirus baoshan</name>
    <dbReference type="NCBI Taxonomy" id="2496520"/>
    <lineage>
        <taxon>Viruses</taxon>
        <taxon>Varidnaviria</taxon>
        <taxon>Bamfordvirae</taxon>
        <taxon>Nucleocytoviricota</taxon>
        <taxon>Megaviricetes</taxon>
        <taxon>Imitervirales</taxon>
        <taxon>Mimiviridae</taxon>
        <taxon>Megamimivirinae</taxon>
        <taxon>Megavirus</taxon>
        <taxon>Megavirus baoshanense</taxon>
    </lineage>
</organism>
<evidence type="ECO:0000313" key="1">
    <source>
        <dbReference type="EMBL" id="AZL89532.1"/>
    </source>
</evidence>
<dbReference type="EMBL" id="MH046811">
    <property type="protein sequence ID" value="AZL89532.1"/>
    <property type="molecule type" value="Genomic_DNA"/>
</dbReference>
<reference evidence="1" key="1">
    <citation type="submission" date="2018-03" db="EMBL/GenBank/DDBJ databases">
        <title>Draft genome sequences of Megaviruse, new member of the family Mimiviridae isolated from water in Shanghai, China.</title>
        <authorList>
            <person name="Xia Y."/>
        </authorList>
    </citation>
    <scope>NUCLEOTIDE SEQUENCE</scope>
    <source>
        <strain evidence="1">SH</strain>
    </source>
</reference>
<name>A0A3Q8U8I3_9VIRU</name>